<comment type="similarity">
    <text evidence="2">Belongs to the peptidase M50A family.</text>
</comment>
<accession>A0A5J5B1I0</accession>
<feature type="transmembrane region" description="Helical" evidence="7">
    <location>
        <begin position="514"/>
        <end position="538"/>
    </location>
</feature>
<dbReference type="PRINTS" id="PR01000">
    <property type="entry name" value="SREBPS2PTASE"/>
</dbReference>
<evidence type="ECO:0000313" key="10">
    <source>
        <dbReference type="Proteomes" id="UP000325577"/>
    </source>
</evidence>
<dbReference type="EMBL" id="CM018039">
    <property type="protein sequence ID" value="KAA8537145.1"/>
    <property type="molecule type" value="Genomic_DNA"/>
</dbReference>
<proteinExistence type="inferred from homology"/>
<keyword evidence="3 7" id="KW-0812">Transmembrane</keyword>
<keyword evidence="4 7" id="KW-1133">Transmembrane helix</keyword>
<dbReference type="GO" id="GO:0016020">
    <property type="term" value="C:membrane"/>
    <property type="evidence" value="ECO:0007669"/>
    <property type="project" value="InterPro"/>
</dbReference>
<dbReference type="SUPFAM" id="SSF50156">
    <property type="entry name" value="PDZ domain-like"/>
    <property type="match status" value="1"/>
</dbReference>
<evidence type="ECO:0000256" key="3">
    <source>
        <dbReference type="ARBA" id="ARBA00022692"/>
    </source>
</evidence>
<dbReference type="GO" id="GO:1905897">
    <property type="term" value="P:regulation of response to endoplasmic reticulum stress"/>
    <property type="evidence" value="ECO:0007669"/>
    <property type="project" value="TreeGrafter"/>
</dbReference>
<dbReference type="Pfam" id="PF02163">
    <property type="entry name" value="Peptidase_M50"/>
    <property type="match status" value="1"/>
</dbReference>
<feature type="domain" description="Peptidase M50" evidence="8">
    <location>
        <begin position="128"/>
        <end position="516"/>
    </location>
</feature>
<dbReference type="GO" id="GO:0031293">
    <property type="term" value="P:membrane protein intracellular domain proteolysis"/>
    <property type="evidence" value="ECO:0007669"/>
    <property type="project" value="TreeGrafter"/>
</dbReference>
<dbReference type="Proteomes" id="UP000325577">
    <property type="component" value="Linkage Group LG16"/>
</dbReference>
<evidence type="ECO:0000256" key="1">
    <source>
        <dbReference type="ARBA" id="ARBA00004127"/>
    </source>
</evidence>
<name>A0A5J5B1I0_9ASTE</name>
<dbReference type="AlphaFoldDB" id="A0A5J5B1I0"/>
<evidence type="ECO:0000313" key="9">
    <source>
        <dbReference type="EMBL" id="KAA8537145.1"/>
    </source>
</evidence>
<organism evidence="9 10">
    <name type="scientific">Nyssa sinensis</name>
    <dbReference type="NCBI Taxonomy" id="561372"/>
    <lineage>
        <taxon>Eukaryota</taxon>
        <taxon>Viridiplantae</taxon>
        <taxon>Streptophyta</taxon>
        <taxon>Embryophyta</taxon>
        <taxon>Tracheophyta</taxon>
        <taxon>Spermatophyta</taxon>
        <taxon>Magnoliopsida</taxon>
        <taxon>eudicotyledons</taxon>
        <taxon>Gunneridae</taxon>
        <taxon>Pentapetalae</taxon>
        <taxon>asterids</taxon>
        <taxon>Cornales</taxon>
        <taxon>Nyssaceae</taxon>
        <taxon>Nyssa</taxon>
    </lineage>
</organism>
<evidence type="ECO:0000256" key="7">
    <source>
        <dbReference type="SAM" id="Phobius"/>
    </source>
</evidence>
<feature type="transmembrane region" description="Helical" evidence="7">
    <location>
        <begin position="190"/>
        <end position="213"/>
    </location>
</feature>
<dbReference type="PANTHER" id="PTHR13325">
    <property type="entry name" value="PROTEASE M50 MEMBRANE-BOUND TRANSCRIPTION FACTOR SITE 2 PROTEASE"/>
    <property type="match status" value="1"/>
</dbReference>
<keyword evidence="5 7" id="KW-0472">Membrane</keyword>
<dbReference type="PANTHER" id="PTHR13325:SF3">
    <property type="entry name" value="MEMBRANE-BOUND TRANSCRIPTION FACTOR SITE-2 PROTEASE"/>
    <property type="match status" value="1"/>
</dbReference>
<dbReference type="GO" id="GO:0004222">
    <property type="term" value="F:metalloendopeptidase activity"/>
    <property type="evidence" value="ECO:0007669"/>
    <property type="project" value="InterPro"/>
</dbReference>
<feature type="transmembrane region" description="Helical" evidence="7">
    <location>
        <begin position="61"/>
        <end position="86"/>
    </location>
</feature>
<dbReference type="OrthoDB" id="69989at2759"/>
<gene>
    <name evidence="9" type="ORF">F0562_029629</name>
</gene>
<dbReference type="InterPro" id="IPR036034">
    <property type="entry name" value="PDZ_sf"/>
</dbReference>
<dbReference type="GO" id="GO:0012505">
    <property type="term" value="C:endomembrane system"/>
    <property type="evidence" value="ECO:0007669"/>
    <property type="project" value="UniProtKB-SubCell"/>
</dbReference>
<feature type="transmembrane region" description="Helical" evidence="7">
    <location>
        <begin position="149"/>
        <end position="170"/>
    </location>
</feature>
<protein>
    <recommendedName>
        <fullName evidence="6">Endopeptidase S2P</fullName>
    </recommendedName>
</protein>
<evidence type="ECO:0000256" key="2">
    <source>
        <dbReference type="ARBA" id="ARBA00009989"/>
    </source>
</evidence>
<sequence length="539" mass="60109">MVMMEGRRLRRFGRGQSQTLLPLRVRRLSNTISCWYCDFKISALNEPLFRFGRRHARCLRVWFSMGIGFSLTALLGVTVILLWELARALHLNNENAQFSRHLSGSLFGLFPSVLELSISVTDVGYLFISSIISVSTHEFGHALAAASEGVRIEFIAVFLAVLFPGALVAFNYELLKALPRFAALRIYCAGIWHNAACCAFCGLLLFLLPLILYPFYMHGESPMVLDVFSTSPFSGFLSPGDQIISLDGTRIHNVQEWMEKAALLDEQMLQNLNSSNDYKHFTTVNDRKGYCIPSSLTDQSKDILLIDNQSTCPNELTPFANISCFDSSTPVDGSSEDDHQNRRESMFCLAAKDIVKLKKCGDGWVKSISNRSSCLCSEDESCLTPVQMPGLTWVEITYSSPHSPECQKLGRNSFLGVNSSDFGETSCGGTYVFIGDVISMAHSIRLTEYQPRWSSACGAFFPNVLEKILICTFHVSLTLALLNSLPVYFLDGESILEEILCYLSFLSPRKRGTVLQLCLAGGMLMSVLAFLRIFLFIIL</sequence>
<comment type="subcellular location">
    <subcellularLocation>
        <location evidence="1">Endomembrane system</location>
        <topology evidence="1">Multi-pass membrane protein</topology>
    </subcellularLocation>
</comment>
<keyword evidence="10" id="KW-1185">Reference proteome</keyword>
<reference evidence="9 10" key="1">
    <citation type="submission" date="2019-09" db="EMBL/GenBank/DDBJ databases">
        <title>A chromosome-level genome assembly of the Chinese tupelo Nyssa sinensis.</title>
        <authorList>
            <person name="Yang X."/>
            <person name="Kang M."/>
            <person name="Yang Y."/>
            <person name="Xiong H."/>
            <person name="Wang M."/>
            <person name="Zhang Z."/>
            <person name="Wang Z."/>
            <person name="Wu H."/>
            <person name="Ma T."/>
            <person name="Liu J."/>
            <person name="Xi Z."/>
        </authorList>
    </citation>
    <scope>NUCLEOTIDE SEQUENCE [LARGE SCALE GENOMIC DNA]</scope>
    <source>
        <strain evidence="9">J267</strain>
        <tissue evidence="9">Leaf</tissue>
    </source>
</reference>
<evidence type="ECO:0000256" key="4">
    <source>
        <dbReference type="ARBA" id="ARBA00022989"/>
    </source>
</evidence>
<dbReference type="InterPro" id="IPR008915">
    <property type="entry name" value="Peptidase_M50"/>
</dbReference>
<evidence type="ECO:0000256" key="6">
    <source>
        <dbReference type="ARBA" id="ARBA00032658"/>
    </source>
</evidence>
<evidence type="ECO:0000259" key="8">
    <source>
        <dbReference type="Pfam" id="PF02163"/>
    </source>
</evidence>
<evidence type="ECO:0000256" key="5">
    <source>
        <dbReference type="ARBA" id="ARBA00023136"/>
    </source>
</evidence>
<dbReference type="GO" id="GO:0005737">
    <property type="term" value="C:cytoplasm"/>
    <property type="evidence" value="ECO:0007669"/>
    <property type="project" value="TreeGrafter"/>
</dbReference>
<dbReference type="InterPro" id="IPR001193">
    <property type="entry name" value="MBTPS2"/>
</dbReference>